<evidence type="ECO:0000256" key="1">
    <source>
        <dbReference type="PROSITE-ProRule" id="PRU00042"/>
    </source>
</evidence>
<protein>
    <recommendedName>
        <fullName evidence="3">C2H2-type domain-containing protein</fullName>
    </recommendedName>
</protein>
<proteinExistence type="predicted"/>
<feature type="compositionally biased region" description="Polar residues" evidence="2">
    <location>
        <begin position="26"/>
        <end position="40"/>
    </location>
</feature>
<feature type="domain" description="C2H2-type" evidence="3">
    <location>
        <begin position="424"/>
        <end position="453"/>
    </location>
</feature>
<keyword evidence="1" id="KW-0863">Zinc-finger</keyword>
<reference evidence="4" key="1">
    <citation type="submission" date="2020-10" db="EMBL/GenBank/DDBJ databases">
        <title>Genome Sequence of Monilinia vaccinii-corymbosi Sheds Light on Mummy Berry Disease Infection of Blueberry and Mating Type.</title>
        <authorList>
            <person name="Yow A.G."/>
            <person name="Zhang Y."/>
            <person name="Bansal K."/>
            <person name="Eacker S.M."/>
            <person name="Sullivan S."/>
            <person name="Liachko I."/>
            <person name="Cubeta M.A."/>
            <person name="Rollins J.A."/>
            <person name="Ashrafi H."/>
        </authorList>
    </citation>
    <scope>NUCLEOTIDE SEQUENCE</scope>
    <source>
        <strain evidence="4">RL-1</strain>
    </source>
</reference>
<dbReference type="Proteomes" id="UP000672032">
    <property type="component" value="Chromosome 1"/>
</dbReference>
<feature type="compositionally biased region" description="Low complexity" evidence="2">
    <location>
        <begin position="816"/>
        <end position="825"/>
    </location>
</feature>
<feature type="compositionally biased region" description="Polar residues" evidence="2">
    <location>
        <begin position="702"/>
        <end position="713"/>
    </location>
</feature>
<evidence type="ECO:0000256" key="2">
    <source>
        <dbReference type="SAM" id="MobiDB-lite"/>
    </source>
</evidence>
<feature type="compositionally biased region" description="Acidic residues" evidence="2">
    <location>
        <begin position="9"/>
        <end position="20"/>
    </location>
</feature>
<evidence type="ECO:0000313" key="4">
    <source>
        <dbReference type="EMBL" id="QSZ28896.1"/>
    </source>
</evidence>
<dbReference type="PROSITE" id="PS50157">
    <property type="entry name" value="ZINC_FINGER_C2H2_2"/>
    <property type="match status" value="1"/>
</dbReference>
<feature type="compositionally biased region" description="Basic and acidic residues" evidence="2">
    <location>
        <begin position="738"/>
        <end position="754"/>
    </location>
</feature>
<evidence type="ECO:0000313" key="5">
    <source>
        <dbReference type="Proteomes" id="UP000672032"/>
    </source>
</evidence>
<feature type="compositionally biased region" description="Gly residues" evidence="2">
    <location>
        <begin position="853"/>
        <end position="862"/>
    </location>
</feature>
<keyword evidence="1" id="KW-0862">Zinc</keyword>
<feature type="region of interest" description="Disordered" evidence="2">
    <location>
        <begin position="1"/>
        <end position="98"/>
    </location>
</feature>
<dbReference type="InterPro" id="IPR013087">
    <property type="entry name" value="Znf_C2H2_type"/>
</dbReference>
<feature type="region of interest" description="Disordered" evidence="2">
    <location>
        <begin position="675"/>
        <end position="878"/>
    </location>
</feature>
<name>A0A8A3P140_9HELO</name>
<feature type="region of interest" description="Disordered" evidence="2">
    <location>
        <begin position="110"/>
        <end position="186"/>
    </location>
</feature>
<dbReference type="GO" id="GO:0008270">
    <property type="term" value="F:zinc ion binding"/>
    <property type="evidence" value="ECO:0007669"/>
    <property type="project" value="UniProtKB-KW"/>
</dbReference>
<organism evidence="4 5">
    <name type="scientific">Monilinia vaccinii-corymbosi</name>
    <dbReference type="NCBI Taxonomy" id="61207"/>
    <lineage>
        <taxon>Eukaryota</taxon>
        <taxon>Fungi</taxon>
        <taxon>Dikarya</taxon>
        <taxon>Ascomycota</taxon>
        <taxon>Pezizomycotina</taxon>
        <taxon>Leotiomycetes</taxon>
        <taxon>Helotiales</taxon>
        <taxon>Sclerotiniaceae</taxon>
        <taxon>Monilinia</taxon>
    </lineage>
</organism>
<evidence type="ECO:0000259" key="3">
    <source>
        <dbReference type="PROSITE" id="PS50157"/>
    </source>
</evidence>
<gene>
    <name evidence="4" type="ORF">DSL72_003402</name>
</gene>
<accession>A0A8A3P140</accession>
<dbReference type="EMBL" id="CP063405">
    <property type="protein sequence ID" value="QSZ28896.1"/>
    <property type="molecule type" value="Genomic_DNA"/>
</dbReference>
<dbReference type="AlphaFoldDB" id="A0A8A3P140"/>
<sequence>MPPIRSNESDEDSDPSEVDVAETGSVALSDTSKSTVNEIASDSPPEVDMMNGDHSQTVSATSNTGPNVKIIDLDAQPSSDEEGFEEEALKTAPASLQKDKLPIQNTAYGAGKPSATEMGPQIDRSETPLNTLKRKSCPSESPRKASASPVAYRPHFIPTSRQPSAAFSDHQFTTHHSSTSESKKIEEETAVLRETLLHVSTEAAQAILREQWRNFLFTNAEDYHITFVLRAGLKNANPNSLSRVFKDSSVMKETLVEAISSKQPVVAKVLKSASANQISDLVPSKILDQALAERLKNVPAKTLIRWLAEADRLGYSLDDILDETDETVIPNNPGSVQSYDGDTEMAYEKPKKPEPPSLDPLMAEQQRLTALQKAQFEAQLEAQQHAIADLRCPTCTYKFDTVKGYNFHRSKNICTKIQPPGLKFYCSNCAQGFTTKQGMLYHEKKRVCLGEEGGDDEEVLFPDHIERVAALEHQRPASHSPRAQYLTDLNANLHAEHYPHGPNNPVQIRNIPRPPLHTPVASKHIVPIIAASPMEDGARQSPSELTPAKRAALEAALQRIEDKYIADQAAIPADWPADKREARLVSLKNGNASRKSQIRKAFGVTLRMRDKDKEAKKRREVLEVLGTIPHSSLTKAGDKQFEDFRHSKSSMAGDRMSAQPMETPKDRRMNMVDVRPTTGFSPINAQPQHHPPSQAPPGHQVVQHSTPLNTQSFLPRFPSVTPLISHPRSGQYSSLDGHGPRAPEKDYGGEDHANKRVKRNSNAGMTRGEEERIRHFGPSDSAPFPAHARSSPGSSLRGGMADQDGLGMLMREGHSRPSSSDSSSRGGHGNSARPVKKVPIGGLQSRWEALNGKGSGRGGAGAGVMMSVEGGGTEKADEETRHVVMDKGKGVQPAGARGMNVVDLISDDSSGNPGDSGDDN</sequence>
<feature type="compositionally biased region" description="Polar residues" evidence="2">
    <location>
        <begin position="53"/>
        <end position="66"/>
    </location>
</feature>
<keyword evidence="5" id="KW-1185">Reference proteome</keyword>
<keyword evidence="1" id="KW-0479">Metal-binding</keyword>
<dbReference type="OrthoDB" id="37886at2759"/>